<dbReference type="EMBL" id="BLLG01000016">
    <property type="protein sequence ID" value="GFH38403.1"/>
    <property type="molecule type" value="Genomic_DNA"/>
</dbReference>
<proteinExistence type="predicted"/>
<organism evidence="2 3">
    <name type="scientific">Streptomyces pacificus</name>
    <dbReference type="NCBI Taxonomy" id="2705029"/>
    <lineage>
        <taxon>Bacteria</taxon>
        <taxon>Bacillati</taxon>
        <taxon>Actinomycetota</taxon>
        <taxon>Actinomycetes</taxon>
        <taxon>Kitasatosporales</taxon>
        <taxon>Streptomycetaceae</taxon>
        <taxon>Streptomyces</taxon>
    </lineage>
</organism>
<feature type="compositionally biased region" description="Low complexity" evidence="1">
    <location>
        <begin position="76"/>
        <end position="88"/>
    </location>
</feature>
<gene>
    <name evidence="2" type="ORF">SCWH03_46450</name>
</gene>
<reference evidence="2 3" key="1">
    <citation type="submission" date="2020-02" db="EMBL/GenBank/DDBJ databases">
        <title>Whole Genome Shotgun Sequence of Streptomyces sp. strain CWH03.</title>
        <authorList>
            <person name="Dohra H."/>
            <person name="Kodani S."/>
            <person name="Yamamura H."/>
        </authorList>
    </citation>
    <scope>NUCLEOTIDE SEQUENCE [LARGE SCALE GENOMIC DNA]</scope>
    <source>
        <strain evidence="2 3">CWH03</strain>
    </source>
</reference>
<evidence type="ECO:0000313" key="3">
    <source>
        <dbReference type="Proteomes" id="UP000484988"/>
    </source>
</evidence>
<accession>A0A6A0B118</accession>
<dbReference type="AlphaFoldDB" id="A0A6A0B118"/>
<evidence type="ECO:0000313" key="2">
    <source>
        <dbReference type="EMBL" id="GFH38403.1"/>
    </source>
</evidence>
<protein>
    <submittedName>
        <fullName evidence="2">Uncharacterized protein</fullName>
    </submittedName>
</protein>
<comment type="caution">
    <text evidence="2">The sequence shown here is derived from an EMBL/GenBank/DDBJ whole genome shotgun (WGS) entry which is preliminary data.</text>
</comment>
<name>A0A6A0B118_9ACTN</name>
<sequence>MRPGTAALGVPEPCARAPAGRIGAGRSFASGPAGAALRQADPARSRAGVCGGGGTVLPAGPGACGVRASGREAQGRPRTGRTGTGRPPEASADGARGHLARPGAAGESVPGARRGGTLAGRTRRPCVRT</sequence>
<feature type="region of interest" description="Disordered" evidence="1">
    <location>
        <begin position="24"/>
        <end position="129"/>
    </location>
</feature>
<keyword evidence="3" id="KW-1185">Reference proteome</keyword>
<evidence type="ECO:0000256" key="1">
    <source>
        <dbReference type="SAM" id="MobiDB-lite"/>
    </source>
</evidence>
<dbReference type="Proteomes" id="UP000484988">
    <property type="component" value="Unassembled WGS sequence"/>
</dbReference>